<feature type="transmembrane region" description="Helical" evidence="1">
    <location>
        <begin position="46"/>
        <end position="68"/>
    </location>
</feature>
<dbReference type="Pfam" id="PF09913">
    <property type="entry name" value="DUF2142"/>
    <property type="match status" value="1"/>
</dbReference>
<feature type="transmembrane region" description="Helical" evidence="1">
    <location>
        <begin position="547"/>
        <end position="567"/>
    </location>
</feature>
<keyword evidence="3" id="KW-1185">Reference proteome</keyword>
<organism evidence="2 3">
    <name type="scientific">Arcanobacterium pinnipediorum</name>
    <dbReference type="NCBI Taxonomy" id="1503041"/>
    <lineage>
        <taxon>Bacteria</taxon>
        <taxon>Bacillati</taxon>
        <taxon>Actinomycetota</taxon>
        <taxon>Actinomycetes</taxon>
        <taxon>Actinomycetales</taxon>
        <taxon>Actinomycetaceae</taxon>
        <taxon>Arcanobacterium</taxon>
    </lineage>
</organism>
<reference evidence="2" key="1">
    <citation type="submission" date="2022-06" db="EMBL/GenBank/DDBJ databases">
        <title>Complete Genome Sequence of Arcanobacterium pinnipediorum strain DSM 28752 isolated from a harbour seal.</title>
        <authorList>
            <person name="Borowiak M."/>
            <person name="Kreitlow A."/>
            <person name="Alssahen M."/>
            <person name="Malorny B."/>
            <person name="Laemmler C."/>
            <person name="Prenger-Berninghoff E."/>
            <person name="Siebert U."/>
            <person name="Ploetz M."/>
            <person name="Abdulmawjood A."/>
        </authorList>
    </citation>
    <scope>NUCLEOTIDE SEQUENCE</scope>
    <source>
        <strain evidence="2">DSM 28752</strain>
    </source>
</reference>
<evidence type="ECO:0000313" key="3">
    <source>
        <dbReference type="Proteomes" id="UP001056109"/>
    </source>
</evidence>
<proteinExistence type="predicted"/>
<feature type="transmembrane region" description="Helical" evidence="1">
    <location>
        <begin position="20"/>
        <end position="40"/>
    </location>
</feature>
<feature type="transmembrane region" description="Helical" evidence="1">
    <location>
        <begin position="184"/>
        <end position="202"/>
    </location>
</feature>
<accession>A0ABY5AGX7</accession>
<dbReference type="RefSeq" id="WP_252673327.1">
    <property type="nucleotide sequence ID" value="NZ_CP099547.1"/>
</dbReference>
<feature type="transmembrane region" description="Helical" evidence="1">
    <location>
        <begin position="465"/>
        <end position="483"/>
    </location>
</feature>
<keyword evidence="1" id="KW-1133">Transmembrane helix</keyword>
<feature type="transmembrane region" description="Helical" evidence="1">
    <location>
        <begin position="80"/>
        <end position="105"/>
    </location>
</feature>
<name>A0ABY5AGX7_9ACTO</name>
<feature type="transmembrane region" description="Helical" evidence="1">
    <location>
        <begin position="613"/>
        <end position="633"/>
    </location>
</feature>
<feature type="transmembrane region" description="Helical" evidence="1">
    <location>
        <begin position="422"/>
        <end position="445"/>
    </location>
</feature>
<gene>
    <name evidence="2" type="ORF">NG665_00215</name>
</gene>
<feature type="transmembrane region" description="Helical" evidence="1">
    <location>
        <begin position="579"/>
        <end position="601"/>
    </location>
</feature>
<feature type="transmembrane region" description="Helical" evidence="1">
    <location>
        <begin position="339"/>
        <end position="358"/>
    </location>
</feature>
<feature type="transmembrane region" description="Helical" evidence="1">
    <location>
        <begin position="149"/>
        <end position="169"/>
    </location>
</feature>
<evidence type="ECO:0000256" key="1">
    <source>
        <dbReference type="SAM" id="Phobius"/>
    </source>
</evidence>
<dbReference type="Proteomes" id="UP001056109">
    <property type="component" value="Chromosome"/>
</dbReference>
<keyword evidence="1" id="KW-0472">Membrane</keyword>
<dbReference type="EMBL" id="CP099547">
    <property type="protein sequence ID" value="USR79458.1"/>
    <property type="molecule type" value="Genomic_DNA"/>
</dbReference>
<feature type="transmembrane region" description="Helical" evidence="1">
    <location>
        <begin position="117"/>
        <end position="137"/>
    </location>
</feature>
<evidence type="ECO:0000313" key="2">
    <source>
        <dbReference type="EMBL" id="USR79458.1"/>
    </source>
</evidence>
<keyword evidence="1" id="KW-0812">Transmembrane</keyword>
<feature type="transmembrane region" description="Helical" evidence="1">
    <location>
        <begin position="393"/>
        <end position="410"/>
    </location>
</feature>
<dbReference type="InterPro" id="IPR018674">
    <property type="entry name" value="DUF2142_membrane"/>
</dbReference>
<feature type="transmembrane region" description="Helical" evidence="1">
    <location>
        <begin position="645"/>
        <end position="665"/>
    </location>
</feature>
<sequence length="667" mass="72827">MEKSSILPSSATMNLSRREIRILGVINAVIFAVVALRFAMISIEALVFGVSLAIAINLSIDACYWFYTRIVTKTMPATKALSIAIPISLFAGFALEAATIIGIPASSPLNFSEWNPLRLVFSIYLSFLLLTAIFFLRSHPARSAILRRLGLYVSLWFLITAGVIFFAWLTDSLPWSTSDAHENALFILLSCISTAVLVLFIHARRKFTLSSLFFVVAILAGSLLTLSIPPVPGISWDDEIHYARSDGLSFFGQGKATASEFEYVQRAWLDNEGLHIFDIEERVASIDQQYETDVSSYRIHNVDQIAEIGANKSLFAIPSVGAIPSAIGIWLGRLFALSFSWQFICGRLANLAFYAAVMAGAIRITPINKALLAGIGLIPTSIFLASNYSYDPWSIAFISLGCALVLREIAQTDRKLTIPTFILMMSALVVGIMPKAIYFPILAIAFFMPKEKFSATFIQRRYRRASVLIVALMVLSFVLPLLFSPAVQAGDPRGGNGVNSVEQVVYILTNPFQYALTLLKFLAGYLSPLASGDYSLSFGYLGSLYEVIPAIVLIPLILLIVLAYSPWKKGESILSVGQRLTLCGALLVTVVLIVTALYVSFNPVGAHVIKGVQVRYLLPLLFPFFLVVFSGAVPQKSAVTLVDKSALSIMGILDVVCVAILAAYVGV</sequence>
<feature type="transmembrane region" description="Helical" evidence="1">
    <location>
        <begin position="209"/>
        <end position="228"/>
    </location>
</feature>
<protein>
    <submittedName>
        <fullName evidence="2">DUF2142 domain-containing protein</fullName>
    </submittedName>
</protein>
<feature type="transmembrane region" description="Helical" evidence="1">
    <location>
        <begin position="370"/>
        <end position="387"/>
    </location>
</feature>